<proteinExistence type="predicted"/>
<comment type="caution">
    <text evidence="1">The sequence shown here is derived from an EMBL/GenBank/DDBJ whole genome shotgun (WGS) entry which is preliminary data.</text>
</comment>
<reference evidence="1 2" key="1">
    <citation type="submission" date="2019-01" db="EMBL/GenBank/DDBJ databases">
        <title>Genome sequences of marine Pseudoalteromonas species.</title>
        <authorList>
            <person name="Boraston A.B."/>
            <person name="Hehemann J.-H."/>
            <person name="Vickers C.J."/>
            <person name="Salama-Alber O."/>
            <person name="Abe K."/>
            <person name="Hettle A.J."/>
        </authorList>
    </citation>
    <scope>NUCLEOTIDE SEQUENCE [LARGE SCALE GENOMIC DNA]</scope>
    <source>
        <strain evidence="1 2">PS42</strain>
    </source>
</reference>
<name>A0AB73BHI9_9GAMM</name>
<sequence>MDYNELLKIKQARSNQLVNSVLELHANGHKQVKLCENCKFAFPKIMEKCSYCFSSQAEFINLDEQYMEKIANRYWQLGYAEKSLVVLEDVDFKLGTNGRGDL</sequence>
<organism evidence="1 2">
    <name type="scientific">Pseudoalteromonas fuliginea</name>
    <dbReference type="NCBI Taxonomy" id="1872678"/>
    <lineage>
        <taxon>Bacteria</taxon>
        <taxon>Pseudomonadati</taxon>
        <taxon>Pseudomonadota</taxon>
        <taxon>Gammaproteobacteria</taxon>
        <taxon>Alteromonadales</taxon>
        <taxon>Pseudoalteromonadaceae</taxon>
        <taxon>Pseudoalteromonas</taxon>
    </lineage>
</organism>
<gene>
    <name evidence="1" type="ORF">EU508_08215</name>
</gene>
<accession>A0AB73BHI9</accession>
<evidence type="ECO:0000313" key="2">
    <source>
        <dbReference type="Proteomes" id="UP000324162"/>
    </source>
</evidence>
<protein>
    <submittedName>
        <fullName evidence="1">Uncharacterized protein</fullName>
    </submittedName>
</protein>
<dbReference type="AlphaFoldDB" id="A0AB73BHI9"/>
<dbReference type="EMBL" id="SEUK01000047">
    <property type="protein sequence ID" value="KAA1160992.1"/>
    <property type="molecule type" value="Genomic_DNA"/>
</dbReference>
<evidence type="ECO:0000313" key="1">
    <source>
        <dbReference type="EMBL" id="KAA1160992.1"/>
    </source>
</evidence>
<dbReference type="Proteomes" id="UP000324162">
    <property type="component" value="Unassembled WGS sequence"/>
</dbReference>
<dbReference type="RefSeq" id="WP_149614066.1">
    <property type="nucleotide sequence ID" value="NZ_SEUK01000047.1"/>
</dbReference>